<reference evidence="4" key="1">
    <citation type="submission" date="2017-03" db="EMBL/GenBank/DDBJ databases">
        <authorList>
            <person name="Sharma R."/>
            <person name="Thines M."/>
        </authorList>
    </citation>
    <scope>NUCLEOTIDE SEQUENCE [LARGE SCALE GENOMIC DNA]</scope>
</reference>
<evidence type="ECO:0000313" key="3">
    <source>
        <dbReference type="EMBL" id="SLM34279.1"/>
    </source>
</evidence>
<dbReference type="InterPro" id="IPR027417">
    <property type="entry name" value="P-loop_NTPase"/>
</dbReference>
<dbReference type="GO" id="GO:0003924">
    <property type="term" value="F:GTPase activity"/>
    <property type="evidence" value="ECO:0007669"/>
    <property type="project" value="InterPro"/>
</dbReference>
<protein>
    <submittedName>
        <fullName evidence="3">Ras small rho subfamily</fullName>
    </submittedName>
</protein>
<name>A0A1W5CUD5_9LECA</name>
<evidence type="ECO:0000256" key="1">
    <source>
        <dbReference type="ARBA" id="ARBA00022741"/>
    </source>
</evidence>
<dbReference type="SMART" id="SM00175">
    <property type="entry name" value="RAB"/>
    <property type="match status" value="1"/>
</dbReference>
<dbReference type="InterPro" id="IPR003578">
    <property type="entry name" value="Small_GTPase_Rho"/>
</dbReference>
<dbReference type="PANTHER" id="PTHR24072">
    <property type="entry name" value="RHO FAMILY GTPASE"/>
    <property type="match status" value="1"/>
</dbReference>
<dbReference type="PRINTS" id="PR00449">
    <property type="entry name" value="RASTRNSFRMNG"/>
</dbReference>
<dbReference type="SMART" id="SM00173">
    <property type="entry name" value="RAS"/>
    <property type="match status" value="1"/>
</dbReference>
<keyword evidence="2" id="KW-0342">GTP-binding</keyword>
<dbReference type="AlphaFoldDB" id="A0A1W5CUD5"/>
<dbReference type="GO" id="GO:0005525">
    <property type="term" value="F:GTP binding"/>
    <property type="evidence" value="ECO:0007669"/>
    <property type="project" value="UniProtKB-KW"/>
</dbReference>
<dbReference type="SUPFAM" id="SSF52540">
    <property type="entry name" value="P-loop containing nucleoside triphosphate hydrolases"/>
    <property type="match status" value="1"/>
</dbReference>
<accession>A0A1W5CUD5</accession>
<dbReference type="Proteomes" id="UP000192927">
    <property type="component" value="Unassembled WGS sequence"/>
</dbReference>
<keyword evidence="4" id="KW-1185">Reference proteome</keyword>
<evidence type="ECO:0000256" key="2">
    <source>
        <dbReference type="ARBA" id="ARBA00023134"/>
    </source>
</evidence>
<dbReference type="EMBL" id="FWEW01000268">
    <property type="protein sequence ID" value="SLM34279.1"/>
    <property type="molecule type" value="Genomic_DNA"/>
</dbReference>
<evidence type="ECO:0000313" key="4">
    <source>
        <dbReference type="Proteomes" id="UP000192927"/>
    </source>
</evidence>
<dbReference type="GO" id="GO:0007264">
    <property type="term" value="P:small GTPase-mediated signal transduction"/>
    <property type="evidence" value="ECO:0007669"/>
    <property type="project" value="InterPro"/>
</dbReference>
<organism evidence="3 4">
    <name type="scientific">Lasallia pustulata</name>
    <dbReference type="NCBI Taxonomy" id="136370"/>
    <lineage>
        <taxon>Eukaryota</taxon>
        <taxon>Fungi</taxon>
        <taxon>Dikarya</taxon>
        <taxon>Ascomycota</taxon>
        <taxon>Pezizomycotina</taxon>
        <taxon>Lecanoromycetes</taxon>
        <taxon>OSLEUM clade</taxon>
        <taxon>Umbilicariomycetidae</taxon>
        <taxon>Umbilicariales</taxon>
        <taxon>Umbilicariaceae</taxon>
        <taxon>Lasallia</taxon>
    </lineage>
</organism>
<dbReference type="InterPro" id="IPR001806">
    <property type="entry name" value="Small_GTPase"/>
</dbReference>
<dbReference type="Pfam" id="PF00071">
    <property type="entry name" value="Ras"/>
    <property type="match status" value="1"/>
</dbReference>
<dbReference type="Gene3D" id="3.40.50.300">
    <property type="entry name" value="P-loop containing nucleotide triphosphate hydrolases"/>
    <property type="match status" value="1"/>
</dbReference>
<keyword evidence="1" id="KW-0547">Nucleotide-binding</keyword>
<dbReference type="SMART" id="SM00174">
    <property type="entry name" value="RHO"/>
    <property type="match status" value="1"/>
</dbReference>
<proteinExistence type="predicted"/>
<dbReference type="PROSITE" id="PS51419">
    <property type="entry name" value="RAB"/>
    <property type="match status" value="1"/>
</dbReference>
<sequence>MYNRPYRFEFYDTAAPEHYTLLQPDFVILCYDISDRRSLVNAQQVWKKEAGRRYSKGDDEVPVMLLGLKRDLRREEEGVIYPQEGYRIAQEMRCDRYAECSALTGELVNEVFEDIALVAAKTTTESGGLSEGGCSVM</sequence>